<evidence type="ECO:0000313" key="2">
    <source>
        <dbReference type="Proteomes" id="UP000887116"/>
    </source>
</evidence>
<comment type="caution">
    <text evidence="1">The sequence shown here is derived from an EMBL/GenBank/DDBJ whole genome shotgun (WGS) entry which is preliminary data.</text>
</comment>
<reference evidence="1" key="1">
    <citation type="submission" date="2020-07" db="EMBL/GenBank/DDBJ databases">
        <title>Multicomponent nature underlies the extraordinary mechanical properties of spider dragline silk.</title>
        <authorList>
            <person name="Kono N."/>
            <person name="Nakamura H."/>
            <person name="Mori M."/>
            <person name="Yoshida Y."/>
            <person name="Ohtoshi R."/>
            <person name="Malay A.D."/>
            <person name="Moran D.A.P."/>
            <person name="Tomita M."/>
            <person name="Numata K."/>
            <person name="Arakawa K."/>
        </authorList>
    </citation>
    <scope>NUCLEOTIDE SEQUENCE</scope>
</reference>
<dbReference type="EMBL" id="BMAO01033019">
    <property type="protein sequence ID" value="GFQ86478.1"/>
    <property type="molecule type" value="Genomic_DNA"/>
</dbReference>
<keyword evidence="2" id="KW-1185">Reference proteome</keyword>
<gene>
    <name evidence="1" type="ORF">TNCT_667121</name>
</gene>
<name>A0A8X6KY03_TRICU</name>
<sequence length="120" mass="13860">MYPMAFVRIYESRLQWDVSKQCCKSLLPVLAVLTFSNELLMISRTNFNPITWKRIINADKYLKVIYHRCETSATCKTPLTRKKGQGITDTCLSYPQSPHPILKNRLLAILLAKEEILVKS</sequence>
<accession>A0A8X6KY03</accession>
<proteinExistence type="predicted"/>
<protein>
    <submittedName>
        <fullName evidence="1">Uncharacterized protein</fullName>
    </submittedName>
</protein>
<dbReference type="Proteomes" id="UP000887116">
    <property type="component" value="Unassembled WGS sequence"/>
</dbReference>
<dbReference type="AlphaFoldDB" id="A0A8X6KY03"/>
<organism evidence="1 2">
    <name type="scientific">Trichonephila clavata</name>
    <name type="common">Joro spider</name>
    <name type="synonym">Nephila clavata</name>
    <dbReference type="NCBI Taxonomy" id="2740835"/>
    <lineage>
        <taxon>Eukaryota</taxon>
        <taxon>Metazoa</taxon>
        <taxon>Ecdysozoa</taxon>
        <taxon>Arthropoda</taxon>
        <taxon>Chelicerata</taxon>
        <taxon>Arachnida</taxon>
        <taxon>Araneae</taxon>
        <taxon>Araneomorphae</taxon>
        <taxon>Entelegynae</taxon>
        <taxon>Araneoidea</taxon>
        <taxon>Nephilidae</taxon>
        <taxon>Trichonephila</taxon>
    </lineage>
</organism>
<evidence type="ECO:0000313" key="1">
    <source>
        <dbReference type="EMBL" id="GFQ86478.1"/>
    </source>
</evidence>